<dbReference type="PROSITE" id="PS51257">
    <property type="entry name" value="PROKAR_LIPOPROTEIN"/>
    <property type="match status" value="1"/>
</dbReference>
<reference evidence="1 2" key="1">
    <citation type="submission" date="2020-10" db="EMBL/GenBank/DDBJ databases">
        <title>The genome of sulfurovum sp.</title>
        <authorList>
            <person name="Xie S."/>
            <person name="Shao Z."/>
            <person name="Jiang L."/>
        </authorList>
    </citation>
    <scope>NUCLEOTIDE SEQUENCE [LARGE SCALE GENOMIC DNA]</scope>
    <source>
        <strain evidence="1 2">ST-419</strain>
    </source>
</reference>
<name>A0A7M1S658_9BACT</name>
<sequence>MSESIRSIIAISMLFFLTACGTYSDMGYQNGRFYLQAEKIPVELDAAFVTQKRTNFSSLFLQQNILRLQEGNLVVYENAKTDLSYEFEPTLTRIIEVIFQTRKKIPLLIKSHIHAYHVVLPNGQVLNLIAQQDNSQQLKLLYGMSTLQFNRILKQLDHTAPSAHYQDVLTLYQADHALLTQWDDMKVHFYPLVVPLPRLMTGY</sequence>
<dbReference type="EMBL" id="CP063164">
    <property type="protein sequence ID" value="QOR62826.1"/>
    <property type="molecule type" value="Genomic_DNA"/>
</dbReference>
<dbReference type="RefSeq" id="WP_197549643.1">
    <property type="nucleotide sequence ID" value="NZ_CP063164.1"/>
</dbReference>
<evidence type="ECO:0000313" key="2">
    <source>
        <dbReference type="Proteomes" id="UP000595074"/>
    </source>
</evidence>
<dbReference type="KEGG" id="sinu:IMZ28_04995"/>
<dbReference type="AlphaFoldDB" id="A0A7M1S658"/>
<evidence type="ECO:0000313" key="1">
    <source>
        <dbReference type="EMBL" id="QOR62826.1"/>
    </source>
</evidence>
<gene>
    <name evidence="1" type="ORF">IMZ28_04995</name>
</gene>
<protein>
    <submittedName>
        <fullName evidence="1">Uncharacterized protein</fullName>
    </submittedName>
</protein>
<dbReference type="Proteomes" id="UP000595074">
    <property type="component" value="Chromosome"/>
</dbReference>
<keyword evidence="2" id="KW-1185">Reference proteome</keyword>
<proteinExistence type="predicted"/>
<organism evidence="1 2">
    <name type="scientific">Sulfurovum indicum</name>
    <dbReference type="NCBI Taxonomy" id="2779528"/>
    <lineage>
        <taxon>Bacteria</taxon>
        <taxon>Pseudomonadati</taxon>
        <taxon>Campylobacterota</taxon>
        <taxon>Epsilonproteobacteria</taxon>
        <taxon>Campylobacterales</taxon>
        <taxon>Sulfurovaceae</taxon>
        <taxon>Sulfurovum</taxon>
    </lineage>
</organism>
<accession>A0A7M1S658</accession>